<dbReference type="Pfam" id="PF04319">
    <property type="entry name" value="NifZ"/>
    <property type="match status" value="1"/>
</dbReference>
<dbReference type="Proteomes" id="UP000480275">
    <property type="component" value="Unassembled WGS sequence"/>
</dbReference>
<name>A0A6L5JZS6_RHOTE</name>
<dbReference type="InterPro" id="IPR007415">
    <property type="entry name" value="Nitrogenase_MoFe_mat_NifZ"/>
</dbReference>
<protein>
    <submittedName>
        <fullName evidence="3">Nitrogen fixation protein NifZ</fullName>
    </submittedName>
</protein>
<evidence type="ECO:0000313" key="4">
    <source>
        <dbReference type="Proteomes" id="UP000480275"/>
    </source>
</evidence>
<organism evidence="3 4">
    <name type="scientific">Rhodocyclus tenuis</name>
    <name type="common">Rhodospirillum tenue</name>
    <dbReference type="NCBI Taxonomy" id="1066"/>
    <lineage>
        <taxon>Bacteria</taxon>
        <taxon>Pseudomonadati</taxon>
        <taxon>Pseudomonadota</taxon>
        <taxon>Betaproteobacteria</taxon>
        <taxon>Rhodocyclales</taxon>
        <taxon>Rhodocyclaceae</taxon>
        <taxon>Rhodocyclus</taxon>
    </lineage>
</organism>
<dbReference type="OrthoDB" id="9801083at2"/>
<dbReference type="AlphaFoldDB" id="A0A6L5JZS6"/>
<comment type="similarity">
    <text evidence="1">Belongs to the NifZ family.</text>
</comment>
<comment type="caution">
    <text evidence="3">The sequence shown here is derived from an EMBL/GenBank/DDBJ whole genome shotgun (WGS) entry which is preliminary data.</text>
</comment>
<evidence type="ECO:0000256" key="2">
    <source>
        <dbReference type="ARBA" id="ARBA00023231"/>
    </source>
</evidence>
<proteinExistence type="inferred from homology"/>
<reference evidence="3 4" key="1">
    <citation type="submission" date="2019-10" db="EMBL/GenBank/DDBJ databases">
        <title>Whole-genome sequence of the purple nonsulfur photosynthetic bacterium Rhodocyclus tenuis.</title>
        <authorList>
            <person name="Kyndt J.A."/>
            <person name="Meyer T.E."/>
        </authorList>
    </citation>
    <scope>NUCLEOTIDE SEQUENCE [LARGE SCALE GENOMIC DNA]</scope>
    <source>
        <strain evidence="3 4">DSM 110</strain>
    </source>
</reference>
<evidence type="ECO:0000256" key="1">
    <source>
        <dbReference type="ARBA" id="ARBA00008027"/>
    </source>
</evidence>
<accession>A0A6L5JZS6</accession>
<dbReference type="EMBL" id="WIXJ01000007">
    <property type="protein sequence ID" value="MQY52154.1"/>
    <property type="molecule type" value="Genomic_DNA"/>
</dbReference>
<keyword evidence="2" id="KW-0535">Nitrogen fixation</keyword>
<sequence length="155" mass="17248">MNHRWQQGDAVRLIRNVRNDGTYPGKDTGDLLVRRGSVGVVVDVGTFLMDQIIYSVNFLDNQRIVGCREEELQGAEEEWTPSRFETRERVTSLRALASQGEVLVPPGAAGEIMTIERDGGELRYHVHFACRPGRVFAVPEDCLRAGGGSDERTSC</sequence>
<evidence type="ECO:0000313" key="3">
    <source>
        <dbReference type="EMBL" id="MQY52154.1"/>
    </source>
</evidence>
<gene>
    <name evidence="3" type="ORF">GHK24_10250</name>
</gene>
<dbReference type="GO" id="GO:0009399">
    <property type="term" value="P:nitrogen fixation"/>
    <property type="evidence" value="ECO:0007669"/>
    <property type="project" value="InterPro"/>
</dbReference>